<accession>A0A1I6SFE0</accession>
<reference evidence="2" key="1">
    <citation type="submission" date="2016-10" db="EMBL/GenBank/DDBJ databases">
        <authorList>
            <person name="Varghese N."/>
            <person name="Submissions S."/>
        </authorList>
    </citation>
    <scope>NUCLEOTIDE SEQUENCE [LARGE SCALE GENOMIC DNA]</scope>
    <source>
        <strain evidence="2">DSM 23422</strain>
    </source>
</reference>
<sequence>MCSSSSELFFTSVPKKKGNPGGTLIFAWPSSSLTARLFYTCGLAFVRGERTGLLFDGLSAENASSLSPRLLKIRRPHGMQYHAGFRLMPL</sequence>
<dbReference type="EMBL" id="FPAJ01000002">
    <property type="protein sequence ID" value="SFS75540.1"/>
    <property type="molecule type" value="Genomic_DNA"/>
</dbReference>
<evidence type="ECO:0000313" key="2">
    <source>
        <dbReference type="Proteomes" id="UP000199239"/>
    </source>
</evidence>
<gene>
    <name evidence="1" type="ORF">SAMN04488040_1884</name>
</gene>
<organism evidence="1 2">
    <name type="scientific">Sulfitobacter marinus</name>
    <dbReference type="NCBI Taxonomy" id="394264"/>
    <lineage>
        <taxon>Bacteria</taxon>
        <taxon>Pseudomonadati</taxon>
        <taxon>Pseudomonadota</taxon>
        <taxon>Alphaproteobacteria</taxon>
        <taxon>Rhodobacterales</taxon>
        <taxon>Roseobacteraceae</taxon>
        <taxon>Sulfitobacter</taxon>
    </lineage>
</organism>
<evidence type="ECO:0000313" key="1">
    <source>
        <dbReference type="EMBL" id="SFS75540.1"/>
    </source>
</evidence>
<dbReference type="AlphaFoldDB" id="A0A1I6SFE0"/>
<proteinExistence type="predicted"/>
<keyword evidence="2" id="KW-1185">Reference proteome</keyword>
<protein>
    <submittedName>
        <fullName evidence="1">Uncharacterized protein</fullName>
    </submittedName>
</protein>
<name>A0A1I6SFE0_9RHOB</name>
<dbReference type="Proteomes" id="UP000199239">
    <property type="component" value="Unassembled WGS sequence"/>
</dbReference>